<proteinExistence type="predicted"/>
<protein>
    <submittedName>
        <fullName evidence="1">Cytoplasmic aconitate hydratase-like isoform X2</fullName>
    </submittedName>
</protein>
<keyword evidence="2" id="KW-1185">Reference proteome</keyword>
<dbReference type="EMBL" id="CACRXK020019968">
    <property type="protein sequence ID" value="CAB4034262.1"/>
    <property type="molecule type" value="Genomic_DNA"/>
</dbReference>
<reference evidence="1" key="1">
    <citation type="submission" date="2020-04" db="EMBL/GenBank/DDBJ databases">
        <authorList>
            <person name="Alioto T."/>
            <person name="Alioto T."/>
            <person name="Gomez Garrido J."/>
        </authorList>
    </citation>
    <scope>NUCLEOTIDE SEQUENCE</scope>
    <source>
        <strain evidence="1">A484AB</strain>
    </source>
</reference>
<dbReference type="OrthoDB" id="2279155at2759"/>
<gene>
    <name evidence="1" type="ORF">PACLA_8A056311</name>
</gene>
<dbReference type="Pfam" id="PF00330">
    <property type="entry name" value="Aconitase"/>
    <property type="match status" value="1"/>
</dbReference>
<dbReference type="AlphaFoldDB" id="A0A6S7L8M9"/>
<dbReference type="PANTHER" id="PTHR11670">
    <property type="entry name" value="ACONITASE/IRON-RESPONSIVE ELEMENT FAMILY MEMBER"/>
    <property type="match status" value="1"/>
</dbReference>
<organism evidence="1 2">
    <name type="scientific">Paramuricea clavata</name>
    <name type="common">Red gorgonian</name>
    <name type="synonym">Violescent sea-whip</name>
    <dbReference type="NCBI Taxonomy" id="317549"/>
    <lineage>
        <taxon>Eukaryota</taxon>
        <taxon>Metazoa</taxon>
        <taxon>Cnidaria</taxon>
        <taxon>Anthozoa</taxon>
        <taxon>Octocorallia</taxon>
        <taxon>Malacalcyonacea</taxon>
        <taxon>Plexauridae</taxon>
        <taxon>Paramuricea</taxon>
    </lineage>
</organism>
<dbReference type="InterPro" id="IPR036008">
    <property type="entry name" value="Aconitase_4Fe-4S_dom"/>
</dbReference>
<dbReference type="SUPFAM" id="SSF53732">
    <property type="entry name" value="Aconitase iron-sulfur domain"/>
    <property type="match status" value="1"/>
</dbReference>
<name>A0A6S7L8M9_PARCT</name>
<evidence type="ECO:0000313" key="1">
    <source>
        <dbReference type="EMBL" id="CAB4034262.1"/>
    </source>
</evidence>
<dbReference type="InterPro" id="IPR006249">
    <property type="entry name" value="Aconitase/IRP2"/>
</dbReference>
<comment type="caution">
    <text evidence="1">The sequence shown here is derived from an EMBL/GenBank/DDBJ whole genome shotgun (WGS) entry which is preliminary data.</text>
</comment>
<sequence length="174" mass="20013">MYESFVRELSEKWPEEKIDHSSKATKFNFLEHRLVTEPSSKNPFSKHLKTVEVNGKNLQFFDLASLEDERYDKLPYSIRILLESAIRNCDEFQITLNDVEKILNWEKSQHDAVEIPFRPARVILQDFTGVPAVVDFAAMRDAVKRLGGDPATINPLCPVDLVIDHSVQVDVSRK</sequence>
<dbReference type="Proteomes" id="UP001152795">
    <property type="component" value="Unassembled WGS sequence"/>
</dbReference>
<evidence type="ECO:0000313" key="2">
    <source>
        <dbReference type="Proteomes" id="UP001152795"/>
    </source>
</evidence>
<dbReference type="InterPro" id="IPR001030">
    <property type="entry name" value="Acoase/IPM_deHydtase_lsu_aba"/>
</dbReference>
<accession>A0A6S7L8M9</accession>
<dbReference type="InterPro" id="IPR015931">
    <property type="entry name" value="Acnase/IPM_dHydase_lsu_aba_1/3"/>
</dbReference>
<dbReference type="Gene3D" id="3.30.499.10">
    <property type="entry name" value="Aconitase, domain 3"/>
    <property type="match status" value="1"/>
</dbReference>